<evidence type="ECO:0000256" key="4">
    <source>
        <dbReference type="ARBA" id="ARBA00022692"/>
    </source>
</evidence>
<protein>
    <submittedName>
        <fullName evidence="9">Citrate transporter</fullName>
    </submittedName>
</protein>
<evidence type="ECO:0000313" key="10">
    <source>
        <dbReference type="Proteomes" id="UP000002063"/>
    </source>
</evidence>
<feature type="transmembrane region" description="Helical" evidence="7">
    <location>
        <begin position="293"/>
        <end position="315"/>
    </location>
</feature>
<feature type="transmembrane region" description="Helical" evidence="7">
    <location>
        <begin position="189"/>
        <end position="221"/>
    </location>
</feature>
<dbReference type="Proteomes" id="UP000002063">
    <property type="component" value="Chromosome"/>
</dbReference>
<dbReference type="EMBL" id="CP001787">
    <property type="protein sequence ID" value="ACX73580.1"/>
    <property type="molecule type" value="Genomic_DNA"/>
</dbReference>
<feature type="transmembrane region" description="Helical" evidence="7">
    <location>
        <begin position="144"/>
        <end position="168"/>
    </location>
</feature>
<feature type="transmembrane region" description="Helical" evidence="7">
    <location>
        <begin position="35"/>
        <end position="51"/>
    </location>
</feature>
<dbReference type="InterPro" id="IPR004680">
    <property type="entry name" value="Cit_transptr-like_dom"/>
</dbReference>
<feature type="transmembrane region" description="Helical" evidence="7">
    <location>
        <begin position="327"/>
        <end position="348"/>
    </location>
</feature>
<evidence type="ECO:0000259" key="8">
    <source>
        <dbReference type="Pfam" id="PF03600"/>
    </source>
</evidence>
<dbReference type="GO" id="GO:0005886">
    <property type="term" value="C:plasma membrane"/>
    <property type="evidence" value="ECO:0007669"/>
    <property type="project" value="UniProtKB-SubCell"/>
</dbReference>
<comment type="subcellular location">
    <subcellularLocation>
        <location evidence="1">Cell membrane</location>
        <topology evidence="1">Multi-pass membrane protein</topology>
    </subcellularLocation>
</comment>
<reference evidence="9" key="1">
    <citation type="submission" date="2009-10" db="EMBL/GenBank/DDBJ databases">
        <title>Complete sequence of chromosome of Methanocaldococcus vulcanius M7.</title>
        <authorList>
            <consortium name="US DOE Joint Genome Institute"/>
            <person name="Lucas S."/>
            <person name="Copeland A."/>
            <person name="Lapidus A."/>
            <person name="Glavina del Rio T."/>
            <person name="Dalin E."/>
            <person name="Tice H."/>
            <person name="Bruce D."/>
            <person name="Goodwin L."/>
            <person name="Pitluck S."/>
            <person name="Lcollab F.I."/>
            <person name="Brettin T."/>
            <person name="Detter J.C."/>
            <person name="Han C."/>
            <person name="Tapia R."/>
            <person name="Kuske C.R."/>
            <person name="Schmutz J."/>
            <person name="Larimer F."/>
            <person name="Land M."/>
            <person name="Hauser L."/>
            <person name="Kyrpides N."/>
            <person name="Ovchinikova G."/>
            <person name="Sieprawska-Lupa M."/>
            <person name="Whitman W.B."/>
            <person name="Woyke T."/>
        </authorList>
    </citation>
    <scope>NUCLEOTIDE SEQUENCE [LARGE SCALE GENOMIC DNA]</scope>
    <source>
        <strain evidence="9">M7</strain>
    </source>
</reference>
<dbReference type="Pfam" id="PF03600">
    <property type="entry name" value="CitMHS"/>
    <property type="match status" value="1"/>
</dbReference>
<evidence type="ECO:0000256" key="1">
    <source>
        <dbReference type="ARBA" id="ARBA00004651"/>
    </source>
</evidence>
<evidence type="ECO:0000256" key="2">
    <source>
        <dbReference type="ARBA" id="ARBA00022448"/>
    </source>
</evidence>
<accession>C9RE51</accession>
<evidence type="ECO:0000256" key="7">
    <source>
        <dbReference type="SAM" id="Phobius"/>
    </source>
</evidence>
<dbReference type="GO" id="GO:0055085">
    <property type="term" value="P:transmembrane transport"/>
    <property type="evidence" value="ECO:0007669"/>
    <property type="project" value="InterPro"/>
</dbReference>
<keyword evidence="3" id="KW-1003">Cell membrane</keyword>
<feature type="domain" description="Citrate transporter-like" evidence="8">
    <location>
        <begin position="10"/>
        <end position="284"/>
    </location>
</feature>
<evidence type="ECO:0000256" key="6">
    <source>
        <dbReference type="ARBA" id="ARBA00023136"/>
    </source>
</evidence>
<proteinExistence type="predicted"/>
<dbReference type="HOGENOM" id="CLU_063025_1_0_2"/>
<dbReference type="AlphaFoldDB" id="C9RE51"/>
<dbReference type="eggNOG" id="arCOG00238">
    <property type="taxonomic scope" value="Archaea"/>
</dbReference>
<keyword evidence="10" id="KW-1185">Reference proteome</keyword>
<feature type="transmembrane region" description="Helical" evidence="7">
    <location>
        <begin position="252"/>
        <end position="273"/>
    </location>
</feature>
<evidence type="ECO:0000256" key="5">
    <source>
        <dbReference type="ARBA" id="ARBA00022989"/>
    </source>
</evidence>
<keyword evidence="2" id="KW-0813">Transport</keyword>
<keyword evidence="4 7" id="KW-0812">Transmembrane</keyword>
<name>C9RE51_METVM</name>
<keyword evidence="5 7" id="KW-1133">Transmembrane helix</keyword>
<dbReference type="STRING" id="579137.Metvu_1729"/>
<dbReference type="GeneID" id="8514090"/>
<dbReference type="PANTHER" id="PTHR43302">
    <property type="entry name" value="TRANSPORTER ARSB-RELATED"/>
    <property type="match status" value="1"/>
</dbReference>
<keyword evidence="6 7" id="KW-0472">Membrane</keyword>
<dbReference type="KEGG" id="mvu:Metvu_1729"/>
<sequence length="350" mass="39781">MRIDTFIFLIFIGIGILLLIFNVVSPTLAFHAIEWKTIFSLFYLMVVVNVMKDTMFLDYISLKILKRSERVFLVLIFLTLFLSAIITNDVSLFVIIPLTLIISEYADLPVDDLEKLLIFEGISANIGSALTPIGNPQNLYLYHFYNIGALKFITSMIPFEIIGIIIILPFLEFKKYKATISDIEFKKEWLLYLALFVLVLLCIFGKLNFVYALPLILLVLFYKKPKIDYLLLLTFIFLFVDIEGLKKTGIINIFLINCGNVMLMIYSSLLSQIISNVPAAVLLSNLYNNWLPIAYGVNVGGNGTLIASFANLITLRLSKGNIGVWRFLLLGILIYISHLILLVIYLKITC</sequence>
<dbReference type="RefSeq" id="WP_015733797.1">
    <property type="nucleotide sequence ID" value="NC_013407.1"/>
</dbReference>
<feature type="transmembrane region" description="Helical" evidence="7">
    <location>
        <begin position="72"/>
        <end position="102"/>
    </location>
</feature>
<dbReference type="PANTHER" id="PTHR43302:SF5">
    <property type="entry name" value="TRANSPORTER ARSB-RELATED"/>
    <property type="match status" value="1"/>
</dbReference>
<gene>
    <name evidence="9" type="ordered locus">Metvu_1729</name>
</gene>
<feature type="transmembrane region" description="Helical" evidence="7">
    <location>
        <begin position="227"/>
        <end position="245"/>
    </location>
</feature>
<evidence type="ECO:0000313" key="9">
    <source>
        <dbReference type="EMBL" id="ACX73580.1"/>
    </source>
</evidence>
<feature type="transmembrane region" description="Helical" evidence="7">
    <location>
        <begin position="7"/>
        <end position="29"/>
    </location>
</feature>
<evidence type="ECO:0000256" key="3">
    <source>
        <dbReference type="ARBA" id="ARBA00022475"/>
    </source>
</evidence>
<organism evidence="9 10">
    <name type="scientific">Methanocaldococcus vulcanius (strain ATCC 700851 / DSM 12094 / M7)</name>
    <name type="common">Methanococcus vulcanius</name>
    <dbReference type="NCBI Taxonomy" id="579137"/>
    <lineage>
        <taxon>Archaea</taxon>
        <taxon>Methanobacteriati</taxon>
        <taxon>Methanobacteriota</taxon>
        <taxon>Methanomada group</taxon>
        <taxon>Methanococci</taxon>
        <taxon>Methanococcales</taxon>
        <taxon>Methanocaldococcaceae</taxon>
        <taxon>Methanocaldococcus</taxon>
    </lineage>
</organism>
<dbReference type="OrthoDB" id="86089at2157"/>